<evidence type="ECO:0000313" key="2">
    <source>
        <dbReference type="Proteomes" id="UP000594638"/>
    </source>
</evidence>
<dbReference type="AlphaFoldDB" id="A0A8S0TYP9"/>
<reference evidence="1 2" key="1">
    <citation type="submission" date="2019-12" db="EMBL/GenBank/DDBJ databases">
        <authorList>
            <person name="Alioto T."/>
            <person name="Alioto T."/>
            <person name="Gomez Garrido J."/>
        </authorList>
    </citation>
    <scope>NUCLEOTIDE SEQUENCE [LARGE SCALE GENOMIC DNA]</scope>
</reference>
<sequence length="164" mass="19041">MGCCLPWKAMTIVGSLSNLHVLKLKYEAFKGPEWEPIEGKFDQLKYLQLYGLDLKHWRAENIHFSKLRRLVIRNFMSLKKIPFGIGEIPTLDLIELQHYRPSVVTSAEEIQAEQLNMGNDFLRLRIVDFPFLGHAPLQGVLYWGVVETRVGLLLQLWFYVLVDA</sequence>
<evidence type="ECO:0000313" key="1">
    <source>
        <dbReference type="EMBL" id="CAA3010726.1"/>
    </source>
</evidence>
<comment type="caution">
    <text evidence="1">The sequence shown here is derived from an EMBL/GenBank/DDBJ whole genome shotgun (WGS) entry which is preliminary data.</text>
</comment>
<dbReference type="Proteomes" id="UP000594638">
    <property type="component" value="Unassembled WGS sequence"/>
</dbReference>
<dbReference type="EMBL" id="CACTIH010007350">
    <property type="protein sequence ID" value="CAA3010726.1"/>
    <property type="molecule type" value="Genomic_DNA"/>
</dbReference>
<dbReference type="PANTHER" id="PTHR15140">
    <property type="entry name" value="TUBULIN-SPECIFIC CHAPERONE E"/>
    <property type="match status" value="1"/>
</dbReference>
<dbReference type="Gene3D" id="3.80.10.10">
    <property type="entry name" value="Ribonuclease Inhibitor"/>
    <property type="match status" value="1"/>
</dbReference>
<name>A0A8S0TYP9_OLEEU</name>
<dbReference type="InterPro" id="IPR032675">
    <property type="entry name" value="LRR_dom_sf"/>
</dbReference>
<protein>
    <recommendedName>
        <fullName evidence="3">Disease resistance protein</fullName>
    </recommendedName>
</protein>
<dbReference type="SUPFAM" id="SSF52058">
    <property type="entry name" value="L domain-like"/>
    <property type="match status" value="1"/>
</dbReference>
<organism evidence="1 2">
    <name type="scientific">Olea europaea subsp. europaea</name>
    <dbReference type="NCBI Taxonomy" id="158383"/>
    <lineage>
        <taxon>Eukaryota</taxon>
        <taxon>Viridiplantae</taxon>
        <taxon>Streptophyta</taxon>
        <taxon>Embryophyta</taxon>
        <taxon>Tracheophyta</taxon>
        <taxon>Spermatophyta</taxon>
        <taxon>Magnoliopsida</taxon>
        <taxon>eudicotyledons</taxon>
        <taxon>Gunneridae</taxon>
        <taxon>Pentapetalae</taxon>
        <taxon>asterids</taxon>
        <taxon>lamiids</taxon>
        <taxon>Lamiales</taxon>
        <taxon>Oleaceae</taxon>
        <taxon>Oleeae</taxon>
        <taxon>Olea</taxon>
    </lineage>
</organism>
<keyword evidence="2" id="KW-1185">Reference proteome</keyword>
<dbReference type="OrthoDB" id="1305721at2759"/>
<accession>A0A8S0TYP9</accession>
<gene>
    <name evidence="1" type="ORF">OLEA9_A000846</name>
</gene>
<dbReference type="Gramene" id="OE9A000846T1">
    <property type="protein sequence ID" value="OE9A000846C1"/>
    <property type="gene ID" value="OE9A000846"/>
</dbReference>
<proteinExistence type="predicted"/>
<evidence type="ECO:0008006" key="3">
    <source>
        <dbReference type="Google" id="ProtNLM"/>
    </source>
</evidence>
<dbReference type="PANTHER" id="PTHR15140:SF37">
    <property type="entry name" value="UBIQUITIN-LIKE DOMAIN-CONTAINING PROTEIN"/>
    <property type="match status" value="1"/>
</dbReference>